<accession>A0A5B7JP78</accession>
<protein>
    <submittedName>
        <fullName evidence="1">Uncharacterized protein</fullName>
    </submittedName>
</protein>
<dbReference type="Proteomes" id="UP000324222">
    <property type="component" value="Unassembled WGS sequence"/>
</dbReference>
<keyword evidence="2" id="KW-1185">Reference proteome</keyword>
<evidence type="ECO:0000313" key="1">
    <source>
        <dbReference type="EMBL" id="MPC97882.1"/>
    </source>
</evidence>
<name>A0A5B7JP78_PORTR</name>
<sequence>MGPSAAQAMPSPPLPSIFLSMPLLPSDPKAFLKYFPLLYFLPEQT</sequence>
<dbReference type="AlphaFoldDB" id="A0A5B7JP78"/>
<proteinExistence type="predicted"/>
<comment type="caution">
    <text evidence="1">The sequence shown here is derived from an EMBL/GenBank/DDBJ whole genome shotgun (WGS) entry which is preliminary data.</text>
</comment>
<gene>
    <name evidence="1" type="ORF">E2C01_093220</name>
</gene>
<dbReference type="EMBL" id="VSRR010111873">
    <property type="protein sequence ID" value="MPC97882.1"/>
    <property type="molecule type" value="Genomic_DNA"/>
</dbReference>
<evidence type="ECO:0000313" key="2">
    <source>
        <dbReference type="Proteomes" id="UP000324222"/>
    </source>
</evidence>
<reference evidence="1 2" key="1">
    <citation type="submission" date="2019-05" db="EMBL/GenBank/DDBJ databases">
        <title>Another draft genome of Portunus trituberculatus and its Hox gene families provides insights of decapod evolution.</title>
        <authorList>
            <person name="Jeong J.-H."/>
            <person name="Song I."/>
            <person name="Kim S."/>
            <person name="Choi T."/>
            <person name="Kim D."/>
            <person name="Ryu S."/>
            <person name="Kim W."/>
        </authorList>
    </citation>
    <scope>NUCLEOTIDE SEQUENCE [LARGE SCALE GENOMIC DNA]</scope>
    <source>
        <tissue evidence="1">Muscle</tissue>
    </source>
</reference>
<organism evidence="1 2">
    <name type="scientific">Portunus trituberculatus</name>
    <name type="common">Swimming crab</name>
    <name type="synonym">Neptunus trituberculatus</name>
    <dbReference type="NCBI Taxonomy" id="210409"/>
    <lineage>
        <taxon>Eukaryota</taxon>
        <taxon>Metazoa</taxon>
        <taxon>Ecdysozoa</taxon>
        <taxon>Arthropoda</taxon>
        <taxon>Crustacea</taxon>
        <taxon>Multicrustacea</taxon>
        <taxon>Malacostraca</taxon>
        <taxon>Eumalacostraca</taxon>
        <taxon>Eucarida</taxon>
        <taxon>Decapoda</taxon>
        <taxon>Pleocyemata</taxon>
        <taxon>Brachyura</taxon>
        <taxon>Eubrachyura</taxon>
        <taxon>Portunoidea</taxon>
        <taxon>Portunidae</taxon>
        <taxon>Portuninae</taxon>
        <taxon>Portunus</taxon>
    </lineage>
</organism>